<keyword evidence="3" id="KW-1185">Reference proteome</keyword>
<feature type="non-terminal residue" evidence="2">
    <location>
        <position position="1"/>
    </location>
</feature>
<dbReference type="STRING" id="157652.A0A371FJX1"/>
<evidence type="ECO:0000313" key="2">
    <source>
        <dbReference type="EMBL" id="RDX78520.1"/>
    </source>
</evidence>
<dbReference type="Proteomes" id="UP000257109">
    <property type="component" value="Unassembled WGS sequence"/>
</dbReference>
<dbReference type="PANTHER" id="PTHR42648">
    <property type="entry name" value="TRANSPOSASE, PUTATIVE-RELATED"/>
    <property type="match status" value="1"/>
</dbReference>
<dbReference type="GO" id="GO:0015074">
    <property type="term" value="P:DNA integration"/>
    <property type="evidence" value="ECO:0007669"/>
    <property type="project" value="InterPro"/>
</dbReference>
<protein>
    <recommendedName>
        <fullName evidence="1">Integrase catalytic domain-containing protein</fullName>
    </recommendedName>
</protein>
<dbReference type="GO" id="GO:0003676">
    <property type="term" value="F:nucleic acid binding"/>
    <property type="evidence" value="ECO:0007669"/>
    <property type="project" value="InterPro"/>
</dbReference>
<organism evidence="2 3">
    <name type="scientific">Mucuna pruriens</name>
    <name type="common">Velvet bean</name>
    <name type="synonym">Dolichos pruriens</name>
    <dbReference type="NCBI Taxonomy" id="157652"/>
    <lineage>
        <taxon>Eukaryota</taxon>
        <taxon>Viridiplantae</taxon>
        <taxon>Streptophyta</taxon>
        <taxon>Embryophyta</taxon>
        <taxon>Tracheophyta</taxon>
        <taxon>Spermatophyta</taxon>
        <taxon>Magnoliopsida</taxon>
        <taxon>eudicotyledons</taxon>
        <taxon>Gunneridae</taxon>
        <taxon>Pentapetalae</taxon>
        <taxon>rosids</taxon>
        <taxon>fabids</taxon>
        <taxon>Fabales</taxon>
        <taxon>Fabaceae</taxon>
        <taxon>Papilionoideae</taxon>
        <taxon>50 kb inversion clade</taxon>
        <taxon>NPAAA clade</taxon>
        <taxon>indigoferoid/millettioid clade</taxon>
        <taxon>Phaseoleae</taxon>
        <taxon>Mucuna</taxon>
    </lineage>
</organism>
<proteinExistence type="predicted"/>
<dbReference type="PANTHER" id="PTHR42648:SF28">
    <property type="entry name" value="TRANSPOSON-ENCODED PROTEIN WITH RIBONUCLEASE H-LIKE AND RETROVIRUS ZINC FINGER-LIKE DOMAINS"/>
    <property type="match status" value="1"/>
</dbReference>
<feature type="domain" description="Integrase catalytic" evidence="1">
    <location>
        <begin position="54"/>
        <end position="180"/>
    </location>
</feature>
<dbReference type="Gene3D" id="3.30.420.10">
    <property type="entry name" value="Ribonuclease H-like superfamily/Ribonuclease H"/>
    <property type="match status" value="1"/>
</dbReference>
<name>A0A371FJX1_MUCPR</name>
<dbReference type="SUPFAM" id="SSF53098">
    <property type="entry name" value="Ribonuclease H-like"/>
    <property type="match status" value="1"/>
</dbReference>
<dbReference type="Pfam" id="PF13976">
    <property type="entry name" value="gag_pre-integrs"/>
    <property type="match status" value="1"/>
</dbReference>
<evidence type="ECO:0000313" key="3">
    <source>
        <dbReference type="Proteomes" id="UP000257109"/>
    </source>
</evidence>
<dbReference type="InterPro" id="IPR039537">
    <property type="entry name" value="Retrotran_Ty1/copia-like"/>
</dbReference>
<reference evidence="2" key="1">
    <citation type="submission" date="2018-05" db="EMBL/GenBank/DDBJ databases">
        <title>Draft genome of Mucuna pruriens seed.</title>
        <authorList>
            <person name="Nnadi N.E."/>
            <person name="Vos R."/>
            <person name="Hasami M.H."/>
            <person name="Devisetty U.K."/>
            <person name="Aguiy J.C."/>
        </authorList>
    </citation>
    <scope>NUCLEOTIDE SEQUENCE [LARGE SCALE GENOMIC DNA]</scope>
    <source>
        <strain evidence="2">JCA_2017</strain>
    </source>
</reference>
<dbReference type="AlphaFoldDB" id="A0A371FJX1"/>
<dbReference type="InterPro" id="IPR025724">
    <property type="entry name" value="GAG-pre-integrase_dom"/>
</dbReference>
<gene>
    <name evidence="2" type="ORF">CR513_41192</name>
</gene>
<dbReference type="InterPro" id="IPR001584">
    <property type="entry name" value="Integrase_cat-core"/>
</dbReference>
<accession>A0A371FJX1</accession>
<dbReference type="EMBL" id="QJKJ01008843">
    <property type="protein sequence ID" value="RDX78520.1"/>
    <property type="molecule type" value="Genomic_DNA"/>
</dbReference>
<dbReference type="PROSITE" id="PS50994">
    <property type="entry name" value="INTEGRASE"/>
    <property type="match status" value="1"/>
</dbReference>
<dbReference type="InterPro" id="IPR036397">
    <property type="entry name" value="RNaseH_sf"/>
</dbReference>
<comment type="caution">
    <text evidence="2">The sequence shown here is derived from an EMBL/GenBank/DDBJ whole genome shotgun (WGS) entry which is preliminary data.</text>
</comment>
<dbReference type="InterPro" id="IPR012337">
    <property type="entry name" value="RNaseH-like_sf"/>
</dbReference>
<evidence type="ECO:0000259" key="1">
    <source>
        <dbReference type="PROSITE" id="PS50994"/>
    </source>
</evidence>
<sequence length="180" mass="21212">MAKNRKKKFTFLSFYYLQRIKIGNNTNNEDLPSSQRATSETWTTSQIWVHHKRLRHPPFSLLKTMFLHLFTKEYDKSFNCDVCLFSKHHHATSSPNLSIFIEFFRLVKNQFGKSIKRLWLDNGTKFINVEFSKFLKDNDVAHKLTCANTPQQNGVAKRKNHHLLEVPRTLLFLMSIGKKP</sequence>
<dbReference type="OrthoDB" id="1749397at2759"/>